<proteinExistence type="predicted"/>
<dbReference type="GeneID" id="13013418"/>
<dbReference type="InParanoid" id="I3TFI4"/>
<dbReference type="KEGG" id="thg:TCELL_1099"/>
<evidence type="ECO:0000313" key="1">
    <source>
        <dbReference type="EMBL" id="AFK51522.1"/>
    </source>
</evidence>
<gene>
    <name evidence="1" type="ordered locus">TCELL_1099</name>
</gene>
<dbReference type="OrthoDB" id="31533at2157"/>
<reference evidence="1 2" key="1">
    <citation type="journal article" date="2012" name="J. Bacteriol.">
        <title>Complete genome sequence of the hyperthermophilic cellulolytic Crenarchaeon 'Thermogladius cellulolyticus' 1633.</title>
        <authorList>
            <person name="Mardanov A.V."/>
            <person name="Kochetkova T.V."/>
            <person name="Beletsky A.V."/>
            <person name="Bonch-Osmolovskaya E.A."/>
            <person name="Ravin N.V."/>
            <person name="Skryabin K.G."/>
        </authorList>
    </citation>
    <scope>NUCLEOTIDE SEQUENCE [LARGE SCALE GENOMIC DNA]</scope>
    <source>
        <strain evidence="2">DSM 22663 / VKM B-2946 / 1633</strain>
    </source>
</reference>
<dbReference type="STRING" id="1184251.TCELL_1099"/>
<sequence>MSGTGEWSGALGLLEDYITRARWWPWKTGGRRPVLVKTAFVEDIAHLKFSDGDNVYQASFILGDHPGLPSDRLIPYKGRFIYEAEYDKRFLDAVKRVPGVDVELSSDLTPVVVSARPLTLDSTNVLSLVETVSGERLVLKSYRLLPRVNMEYECLVKLSREGFKNAPRVRGLVYEDGEPIAMLLQYIPGYNDAGYPFYVELTEWLKNQGTRLNVGLSAKLGVITGGLHSALNKPGDRGFFGLEEVSDRDVLKWEERLSKRVKFILEKFDEYARVKGFEWLAYWREVFEKRGLQAVEEARSLLDRFLHAYKARIHQDLHLLQMIYDPGENEFYIIDFEGEPGRSLEERLEKEPPLRDVASLVRSFHYLSFAALLNTLGGSVDSLARRVLEEDPAQAWRRTHLTSMVYSYLARTGPLGLHGLGDRLVRDVDSLLKPWIVERALYELAYELMYRPDWTPIPLLGLLRLY</sequence>
<dbReference type="RefSeq" id="WP_014737772.1">
    <property type="nucleotide sequence ID" value="NC_017954.1"/>
</dbReference>
<dbReference type="InterPro" id="IPR011009">
    <property type="entry name" value="Kinase-like_dom_sf"/>
</dbReference>
<dbReference type="AlphaFoldDB" id="I3TFI4"/>
<dbReference type="HOGENOM" id="CLU_632568_0_0_2"/>
<accession>I3TFI4</accession>
<dbReference type="eggNOG" id="arCOG07490">
    <property type="taxonomic scope" value="Archaea"/>
</dbReference>
<name>I3TFI4_THEC1</name>
<dbReference type="Gene3D" id="3.90.1200.10">
    <property type="match status" value="1"/>
</dbReference>
<dbReference type="Proteomes" id="UP000005270">
    <property type="component" value="Chromosome"/>
</dbReference>
<protein>
    <submittedName>
        <fullName evidence="1">Trehalose synthase-like protein</fullName>
    </submittedName>
</protein>
<dbReference type="SUPFAM" id="SSF56112">
    <property type="entry name" value="Protein kinase-like (PK-like)"/>
    <property type="match status" value="1"/>
</dbReference>
<organism evidence="1 2">
    <name type="scientific">Thermogladius calderae (strain DSM 22663 / VKM B-2946 / 1633)</name>
    <dbReference type="NCBI Taxonomy" id="1184251"/>
    <lineage>
        <taxon>Archaea</taxon>
        <taxon>Thermoproteota</taxon>
        <taxon>Thermoprotei</taxon>
        <taxon>Desulfurococcales</taxon>
        <taxon>Desulfurococcaceae</taxon>
        <taxon>Thermogladius</taxon>
    </lineage>
</organism>
<evidence type="ECO:0000313" key="2">
    <source>
        <dbReference type="Proteomes" id="UP000005270"/>
    </source>
</evidence>
<dbReference type="EMBL" id="CP003531">
    <property type="protein sequence ID" value="AFK51522.1"/>
    <property type="molecule type" value="Genomic_DNA"/>
</dbReference>
<keyword evidence="2" id="KW-1185">Reference proteome</keyword>